<dbReference type="GO" id="GO:0032259">
    <property type="term" value="P:methylation"/>
    <property type="evidence" value="ECO:0007669"/>
    <property type="project" value="UniProtKB-KW"/>
</dbReference>
<dbReference type="PANTHER" id="PTHR46165">
    <property type="entry name" value="SET AND MYND DOMAIN-CONTAINING PROTEIN 4"/>
    <property type="match status" value="1"/>
</dbReference>
<accession>A0AAD5US19</accession>
<gene>
    <name evidence="5" type="ORF">NLI96_g11280</name>
</gene>
<organism evidence="5 6">
    <name type="scientific">Meripilus lineatus</name>
    <dbReference type="NCBI Taxonomy" id="2056292"/>
    <lineage>
        <taxon>Eukaryota</taxon>
        <taxon>Fungi</taxon>
        <taxon>Dikarya</taxon>
        <taxon>Basidiomycota</taxon>
        <taxon>Agaricomycotina</taxon>
        <taxon>Agaricomycetes</taxon>
        <taxon>Polyporales</taxon>
        <taxon>Meripilaceae</taxon>
        <taxon>Meripilus</taxon>
    </lineage>
</organism>
<dbReference type="SUPFAM" id="SSF48452">
    <property type="entry name" value="TPR-like"/>
    <property type="match status" value="1"/>
</dbReference>
<dbReference type="InterPro" id="IPR011990">
    <property type="entry name" value="TPR-like_helical_dom_sf"/>
</dbReference>
<dbReference type="EMBL" id="JANAWD010000731">
    <property type="protein sequence ID" value="KAJ3476261.1"/>
    <property type="molecule type" value="Genomic_DNA"/>
</dbReference>
<dbReference type="InterPro" id="IPR052097">
    <property type="entry name" value="SET-MYND_domain_protein"/>
</dbReference>
<dbReference type="GO" id="GO:0005737">
    <property type="term" value="C:cytoplasm"/>
    <property type="evidence" value="ECO:0007669"/>
    <property type="project" value="TreeGrafter"/>
</dbReference>
<name>A0AAD5US19_9APHY</name>
<evidence type="ECO:0000256" key="1">
    <source>
        <dbReference type="ARBA" id="ARBA00022603"/>
    </source>
</evidence>
<keyword evidence="3" id="KW-0949">S-adenosyl-L-methionine</keyword>
<dbReference type="GO" id="GO:0008168">
    <property type="term" value="F:methyltransferase activity"/>
    <property type="evidence" value="ECO:0007669"/>
    <property type="project" value="UniProtKB-KW"/>
</dbReference>
<evidence type="ECO:0000256" key="4">
    <source>
        <dbReference type="SAM" id="MobiDB-lite"/>
    </source>
</evidence>
<dbReference type="PANTHER" id="PTHR46165:SF2">
    <property type="entry name" value="SET AND MYND DOMAIN-CONTAINING PROTEIN 4"/>
    <property type="match status" value="1"/>
</dbReference>
<feature type="compositionally biased region" description="Acidic residues" evidence="4">
    <location>
        <begin position="160"/>
        <end position="180"/>
    </location>
</feature>
<dbReference type="GO" id="GO:0005634">
    <property type="term" value="C:nucleus"/>
    <property type="evidence" value="ECO:0007669"/>
    <property type="project" value="TreeGrafter"/>
</dbReference>
<evidence type="ECO:0000313" key="6">
    <source>
        <dbReference type="Proteomes" id="UP001212997"/>
    </source>
</evidence>
<dbReference type="Proteomes" id="UP001212997">
    <property type="component" value="Unassembled WGS sequence"/>
</dbReference>
<keyword evidence="2" id="KW-0808">Transferase</keyword>
<feature type="region of interest" description="Disordered" evidence="4">
    <location>
        <begin position="157"/>
        <end position="180"/>
    </location>
</feature>
<dbReference type="Gene3D" id="1.25.40.10">
    <property type="entry name" value="Tetratricopeptide repeat domain"/>
    <property type="match status" value="1"/>
</dbReference>
<proteinExistence type="predicted"/>
<comment type="caution">
    <text evidence="5">The sequence shown here is derived from an EMBL/GenBank/DDBJ whole genome shotgun (WGS) entry which is preliminary data.</text>
</comment>
<keyword evidence="1" id="KW-0489">Methyltransferase</keyword>
<evidence type="ECO:0000256" key="3">
    <source>
        <dbReference type="ARBA" id="ARBA00022691"/>
    </source>
</evidence>
<evidence type="ECO:0000256" key="2">
    <source>
        <dbReference type="ARBA" id="ARBA00022679"/>
    </source>
</evidence>
<evidence type="ECO:0000313" key="5">
    <source>
        <dbReference type="EMBL" id="KAJ3476261.1"/>
    </source>
</evidence>
<sequence>MSKLPLELKNEGDEAFKSGKTQLAIELYTHALAGRTTDDDNRLTTEEVYSLLANRSEAYFRRKLYRNAFRDCTMALSPPYQYMSQGSPTAKAMTARFQIKKAMCLSELTRPTQAVKEYDIFKQSWLLQGEKVPAEDEAKIANIRELSSFLQSKNFREEDGAVGEDEDSDADTENSAEEMDSNTISFLSVTPSFGTLTGPTRILVSAPYINNPVKTGLIPFKGCIEVADGHRINLHLDNVFESAGLEHPGSDAIVKEYMFRALEHQDHNTTKLFLVTRLKRVLEIPWETRLGDMRRGSQWPREGPSPFKDCCKKPHKAKPGESDGPTLENGAIVLYVIPNRYAAAWMKSIKSK</sequence>
<protein>
    <submittedName>
        <fullName evidence="5">Uncharacterized protein</fullName>
    </submittedName>
</protein>
<feature type="region of interest" description="Disordered" evidence="4">
    <location>
        <begin position="295"/>
        <end position="324"/>
    </location>
</feature>
<dbReference type="AlphaFoldDB" id="A0AAD5US19"/>
<dbReference type="GO" id="GO:0042826">
    <property type="term" value="F:histone deacetylase binding"/>
    <property type="evidence" value="ECO:0007669"/>
    <property type="project" value="TreeGrafter"/>
</dbReference>
<reference evidence="5" key="1">
    <citation type="submission" date="2022-07" db="EMBL/GenBank/DDBJ databases">
        <title>Genome Sequence of Physisporinus lineatus.</title>
        <authorList>
            <person name="Buettner E."/>
        </authorList>
    </citation>
    <scope>NUCLEOTIDE SEQUENCE</scope>
    <source>
        <strain evidence="5">VT162</strain>
    </source>
</reference>
<keyword evidence="6" id="KW-1185">Reference proteome</keyword>